<keyword evidence="4" id="KW-0175">Coiled coil</keyword>
<dbReference type="Proteomes" id="UP000000539">
    <property type="component" value="Chromosome 1"/>
</dbReference>
<dbReference type="InterPro" id="IPR012677">
    <property type="entry name" value="Nucleotide-bd_a/b_plait_sf"/>
</dbReference>
<dbReference type="InterPro" id="IPR034784">
    <property type="entry name" value="PDIP3_RRM"/>
</dbReference>
<dbReference type="PROSITE" id="PS50102">
    <property type="entry name" value="RRM"/>
    <property type="match status" value="1"/>
</dbReference>
<accession>A0A8V0Y7E5</accession>
<dbReference type="InterPro" id="IPR035979">
    <property type="entry name" value="RBD_domain_sf"/>
</dbReference>
<keyword evidence="8" id="KW-1185">Reference proteome</keyword>
<evidence type="ECO:0007829" key="9">
    <source>
        <dbReference type="PeptideAtlas" id="A0A8V0Y7E5"/>
    </source>
</evidence>
<organism evidence="7 8">
    <name type="scientific">Gallus gallus</name>
    <name type="common">Chicken</name>
    <dbReference type="NCBI Taxonomy" id="9031"/>
    <lineage>
        <taxon>Eukaryota</taxon>
        <taxon>Metazoa</taxon>
        <taxon>Chordata</taxon>
        <taxon>Craniata</taxon>
        <taxon>Vertebrata</taxon>
        <taxon>Euteleostomi</taxon>
        <taxon>Archelosauria</taxon>
        <taxon>Archosauria</taxon>
        <taxon>Dinosauria</taxon>
        <taxon>Saurischia</taxon>
        <taxon>Theropoda</taxon>
        <taxon>Coelurosauria</taxon>
        <taxon>Aves</taxon>
        <taxon>Neognathae</taxon>
        <taxon>Galloanserae</taxon>
        <taxon>Galliformes</taxon>
        <taxon>Phasianidae</taxon>
        <taxon>Phasianinae</taxon>
        <taxon>Gallus</taxon>
    </lineage>
</organism>
<dbReference type="FunCoup" id="A0A8V0Y7E5">
    <property type="interactions" value="2131"/>
</dbReference>
<dbReference type="GO" id="GO:0044877">
    <property type="term" value="F:protein-containing complex binding"/>
    <property type="evidence" value="ECO:0007669"/>
    <property type="project" value="Ensembl"/>
</dbReference>
<evidence type="ECO:0000313" key="8">
    <source>
        <dbReference type="Proteomes" id="UP000000539"/>
    </source>
</evidence>
<keyword evidence="1" id="KW-0813">Transport</keyword>
<dbReference type="InterPro" id="IPR000504">
    <property type="entry name" value="RRM_dom"/>
</dbReference>
<dbReference type="AlphaFoldDB" id="A0A8V0Y7E5"/>
<evidence type="ECO:0000256" key="2">
    <source>
        <dbReference type="ARBA" id="ARBA00022884"/>
    </source>
</evidence>
<feature type="compositionally biased region" description="Basic and acidic residues" evidence="5">
    <location>
        <begin position="449"/>
        <end position="458"/>
    </location>
</feature>
<dbReference type="GO" id="GO:0016973">
    <property type="term" value="P:poly(A)+ mRNA export from nucleus"/>
    <property type="evidence" value="ECO:0000318"/>
    <property type="project" value="GO_Central"/>
</dbReference>
<proteinExistence type="evidence at protein level"/>
<dbReference type="InterPro" id="IPR051229">
    <property type="entry name" value="ALYREF_mRNA_export"/>
</dbReference>
<dbReference type="GO" id="GO:0016607">
    <property type="term" value="C:nuclear speck"/>
    <property type="evidence" value="ECO:0000318"/>
    <property type="project" value="GO_Central"/>
</dbReference>
<dbReference type="OrthoDB" id="346839at2759"/>
<dbReference type="GO" id="GO:0045727">
    <property type="term" value="P:positive regulation of translation"/>
    <property type="evidence" value="ECO:0007669"/>
    <property type="project" value="Ensembl"/>
</dbReference>
<evidence type="ECO:0000256" key="1">
    <source>
        <dbReference type="ARBA" id="ARBA00022816"/>
    </source>
</evidence>
<evidence type="ECO:0000256" key="5">
    <source>
        <dbReference type="SAM" id="MobiDB-lite"/>
    </source>
</evidence>
<dbReference type="PANTHER" id="PTHR19965">
    <property type="entry name" value="RNA AND EXPORT FACTOR BINDING PROTEIN"/>
    <property type="match status" value="1"/>
</dbReference>
<dbReference type="SMART" id="SM00360">
    <property type="entry name" value="RRM"/>
    <property type="match status" value="1"/>
</dbReference>
<evidence type="ECO:0000256" key="3">
    <source>
        <dbReference type="PROSITE-ProRule" id="PRU00176"/>
    </source>
</evidence>
<protein>
    <submittedName>
        <fullName evidence="7">DNA polymerase delta interacting protein 3</fullName>
    </submittedName>
</protein>
<keyword evidence="9" id="KW-1267">Proteomics identification</keyword>
<keyword evidence="1" id="KW-0509">mRNA transport</keyword>
<dbReference type="Gene3D" id="3.30.70.330">
    <property type="match status" value="1"/>
</dbReference>
<feature type="domain" description="RRM" evidence="6">
    <location>
        <begin position="359"/>
        <end position="430"/>
    </location>
</feature>
<feature type="region of interest" description="Disordered" evidence="5">
    <location>
        <begin position="449"/>
        <end position="471"/>
    </location>
</feature>
<evidence type="ECO:0000259" key="6">
    <source>
        <dbReference type="PROSITE" id="PS50102"/>
    </source>
</evidence>
<sequence>MSYFYGQHEIPEGECTDPDPREVTSEDIRSETFNAPQQISTCGSNTSEKETLNPEVLERLEKLEEECRSWHVIYEARLQSLETCYRVIQKQVPEKEECEKLKERIRDLEARNQKLLSQAMSMHNQSENVNDPFHLTAVLSMFRTLKLQEWGKCWSSSDRLSYSRASNIIKKLFDACEKDIEKRKTDILEILGFSSSDNAANSCKQEQMLGIMKLLRDGYYHSDLGICEIIKKAPVVPGHPHPAGMRINVVNNHTHKQGLYDVEDDDESVSPLPSKQMKITTTNSFLHNVAGLSGNKFSLSKTVPLTKVVQNDTYTAPPAPPSPMRTKALTNMSRTLVTKEEPPKEPAPVELAFSPLEGTKMTVNNLHPRVTEEDIVELFCVCGALKRARLVHPGVAEVVFVKKEDAITAYKKYNNRCLDGQPMKCNLHMNGNVITSDQPILLRLSDTPSVKKEGEPRRSSASAASNPPAEVDPDTILKALFKSSGVSASVQPTEFKIKL</sequence>
<dbReference type="CDD" id="cd12681">
    <property type="entry name" value="RRM_SKAR"/>
    <property type="match status" value="1"/>
</dbReference>
<gene>
    <name evidence="7" type="primary">POLDIP3</name>
</gene>
<dbReference type="SUPFAM" id="SSF54928">
    <property type="entry name" value="RNA-binding domain, RBD"/>
    <property type="match status" value="1"/>
</dbReference>
<dbReference type="GO" id="GO:0005634">
    <property type="term" value="C:nucleus"/>
    <property type="evidence" value="ECO:0000318"/>
    <property type="project" value="GO_Central"/>
</dbReference>
<keyword evidence="2 3" id="KW-0694">RNA-binding</keyword>
<dbReference type="Ensembl" id="ENSGALT00010026252.1">
    <property type="protein sequence ID" value="ENSGALP00010014876.1"/>
    <property type="gene ID" value="ENSGALG00010010960.1"/>
</dbReference>
<dbReference type="GO" id="GO:0036464">
    <property type="term" value="C:cytoplasmic ribonucleoprotein granule"/>
    <property type="evidence" value="ECO:0007669"/>
    <property type="project" value="Ensembl"/>
</dbReference>
<dbReference type="GO" id="GO:0003729">
    <property type="term" value="F:mRNA binding"/>
    <property type="evidence" value="ECO:0000318"/>
    <property type="project" value="GO_Central"/>
</dbReference>
<dbReference type="PANTHER" id="PTHR19965:SF96">
    <property type="entry name" value="POLYMERASE DELTA-INTERACTING PROTEIN 3"/>
    <property type="match status" value="1"/>
</dbReference>
<reference evidence="7" key="2">
    <citation type="submission" date="2025-08" db="UniProtKB">
        <authorList>
            <consortium name="Ensembl"/>
        </authorList>
    </citation>
    <scope>IDENTIFICATION</scope>
    <source>
        <strain evidence="7">broiler</strain>
    </source>
</reference>
<reference evidence="7" key="1">
    <citation type="submission" date="2020-11" db="EMBL/GenBank/DDBJ databases">
        <title>Gallus gallus (Chicken) genome, bGalGal1, GRCg7b, maternal haplotype autosomes + Z &amp; W.</title>
        <authorList>
            <person name="Warren W."/>
            <person name="Formenti G."/>
            <person name="Fedrigo O."/>
            <person name="Haase B."/>
            <person name="Mountcastle J."/>
            <person name="Balacco J."/>
            <person name="Tracey A."/>
            <person name="Schneider V."/>
            <person name="Okimoto R."/>
            <person name="Cheng H."/>
            <person name="Hawken R."/>
            <person name="Howe K."/>
            <person name="Jarvis E.D."/>
        </authorList>
    </citation>
    <scope>NUCLEOTIDE SEQUENCE [LARGE SCALE GENOMIC DNA]</scope>
    <source>
        <strain evidence="7">Broiler</strain>
    </source>
</reference>
<feature type="compositionally biased region" description="Low complexity" evidence="5">
    <location>
        <begin position="459"/>
        <end position="469"/>
    </location>
</feature>
<evidence type="ECO:0000313" key="7">
    <source>
        <dbReference type="Ensembl" id="ENSGALP00010014876.1"/>
    </source>
</evidence>
<name>A0A8V0Y7E5_CHICK</name>
<dbReference type="Pfam" id="PF00076">
    <property type="entry name" value="RRM_1"/>
    <property type="match status" value="1"/>
</dbReference>
<feature type="coiled-coil region" evidence="4">
    <location>
        <begin position="98"/>
        <end position="125"/>
    </location>
</feature>
<dbReference type="GeneTree" id="ENSGT00390000018868"/>
<evidence type="ECO:0000256" key="4">
    <source>
        <dbReference type="SAM" id="Coils"/>
    </source>
</evidence>
<reference evidence="7" key="3">
    <citation type="submission" date="2025-09" db="UniProtKB">
        <authorList>
            <consortium name="Ensembl"/>
        </authorList>
    </citation>
    <scope>IDENTIFICATION</scope>
    <source>
        <strain evidence="7">broiler</strain>
    </source>
</reference>